<dbReference type="SUPFAM" id="SSF51011">
    <property type="entry name" value="Glycosyl hydrolase domain"/>
    <property type="match status" value="1"/>
</dbReference>
<dbReference type="GO" id="GO:0005737">
    <property type="term" value="C:cytoplasm"/>
    <property type="evidence" value="ECO:0007669"/>
    <property type="project" value="TreeGrafter"/>
</dbReference>
<proteinExistence type="inferred from homology"/>
<evidence type="ECO:0000256" key="1">
    <source>
        <dbReference type="ARBA" id="ARBA00009743"/>
    </source>
</evidence>
<dbReference type="CDD" id="cd14792">
    <property type="entry name" value="GH27"/>
    <property type="match status" value="1"/>
</dbReference>
<name>A0A3P7LSH7_DIBLA</name>
<evidence type="ECO:0000313" key="6">
    <source>
        <dbReference type="Proteomes" id="UP000281553"/>
    </source>
</evidence>
<dbReference type="PANTHER" id="PTHR11452">
    <property type="entry name" value="ALPHA-GALACTOSIDASE/ALPHA-N-ACETYLGALACTOSAMINIDASE"/>
    <property type="match status" value="1"/>
</dbReference>
<keyword evidence="6" id="KW-1185">Reference proteome</keyword>
<dbReference type="PANTHER" id="PTHR11452:SF83">
    <property type="entry name" value="ALPHA-GALACTOSIDASE"/>
    <property type="match status" value="1"/>
</dbReference>
<dbReference type="GO" id="GO:0016139">
    <property type="term" value="P:glycoside catabolic process"/>
    <property type="evidence" value="ECO:0007669"/>
    <property type="project" value="TreeGrafter"/>
</dbReference>
<reference evidence="5 6" key="1">
    <citation type="submission" date="2018-11" db="EMBL/GenBank/DDBJ databases">
        <authorList>
            <consortium name="Pathogen Informatics"/>
        </authorList>
    </citation>
    <scope>NUCLEOTIDE SEQUENCE [LARGE SCALE GENOMIC DNA]</scope>
</reference>
<dbReference type="SUPFAM" id="SSF51445">
    <property type="entry name" value="(Trans)glycosidases"/>
    <property type="match status" value="1"/>
</dbReference>
<dbReference type="Gene3D" id="3.20.20.70">
    <property type="entry name" value="Aldolase class I"/>
    <property type="match status" value="1"/>
</dbReference>
<comment type="subunit">
    <text evidence="4">Homodimer.</text>
</comment>
<comment type="similarity">
    <text evidence="1 4">Belongs to the glycosyl hydrolase 27 family.</text>
</comment>
<keyword evidence="4" id="KW-1015">Disulfide bond</keyword>
<protein>
    <recommendedName>
        <fullName evidence="4">Alpha-galactosidase</fullName>
        <ecNumber evidence="4">3.2.1.-</ecNumber>
    </recommendedName>
</protein>
<organism evidence="5 6">
    <name type="scientific">Dibothriocephalus latus</name>
    <name type="common">Fish tapeworm</name>
    <name type="synonym">Diphyllobothrium latum</name>
    <dbReference type="NCBI Taxonomy" id="60516"/>
    <lineage>
        <taxon>Eukaryota</taxon>
        <taxon>Metazoa</taxon>
        <taxon>Spiralia</taxon>
        <taxon>Lophotrochozoa</taxon>
        <taxon>Platyhelminthes</taxon>
        <taxon>Cestoda</taxon>
        <taxon>Eucestoda</taxon>
        <taxon>Diphyllobothriidea</taxon>
        <taxon>Diphyllobothriidae</taxon>
        <taxon>Dibothriocephalus</taxon>
    </lineage>
</organism>
<keyword evidence="3 4" id="KW-0326">Glycosidase</keyword>
<dbReference type="InterPro" id="IPR013785">
    <property type="entry name" value="Aldolase_TIM"/>
</dbReference>
<dbReference type="Pfam" id="PF16499">
    <property type="entry name" value="Melibiase_2"/>
    <property type="match status" value="1"/>
</dbReference>
<dbReference type="EMBL" id="UYRU01046590">
    <property type="protein sequence ID" value="VDN09201.1"/>
    <property type="molecule type" value="Genomic_DNA"/>
</dbReference>
<accession>A0A3P7LSH7</accession>
<dbReference type="GO" id="GO:0004557">
    <property type="term" value="F:alpha-galactosidase activity"/>
    <property type="evidence" value="ECO:0007669"/>
    <property type="project" value="TreeGrafter"/>
</dbReference>
<dbReference type="PRINTS" id="PR00740">
    <property type="entry name" value="GLHYDRLASE27"/>
</dbReference>
<dbReference type="EC" id="3.2.1.-" evidence="4"/>
<evidence type="ECO:0000256" key="2">
    <source>
        <dbReference type="ARBA" id="ARBA00022801"/>
    </source>
</evidence>
<dbReference type="AlphaFoldDB" id="A0A3P7LSH7"/>
<sequence length="266" mass="29894">MDFLETDAQTMADWDVDYIKMDGCYSDAAVQALGYHAFSRFLNATGRPIVFSCSYPAYEPWMEPTFPFNWTMLKQDCNLWRMLDDVQDSWTSVLGIIGAYEKHYVELAMHAGPGHWNDPDMLLLGNYGLSKEQQRVQMGMWAMFAAPLLMSTDLGAISSESKELLQSDLLLQINQDPLGLQATFRSNIGGIKVSQHERRCDYYDSSGGPVRIVVSLLDLDITKAPPPFYLTDAFSGKMVATVDYSTPFEVRINPSGIVLLIVHPHT</sequence>
<evidence type="ECO:0000256" key="4">
    <source>
        <dbReference type="RuleBase" id="RU361168"/>
    </source>
</evidence>
<dbReference type="Proteomes" id="UP000281553">
    <property type="component" value="Unassembled WGS sequence"/>
</dbReference>
<gene>
    <name evidence="5" type="ORF">DILT_LOCUS5032</name>
</gene>
<keyword evidence="2 4" id="KW-0378">Hydrolase</keyword>
<evidence type="ECO:0000313" key="5">
    <source>
        <dbReference type="EMBL" id="VDN09201.1"/>
    </source>
</evidence>
<dbReference type="Gene3D" id="2.60.40.1180">
    <property type="entry name" value="Golgi alpha-mannosidase II"/>
    <property type="match status" value="1"/>
</dbReference>
<dbReference type="GO" id="GO:0009311">
    <property type="term" value="P:oligosaccharide metabolic process"/>
    <property type="evidence" value="ECO:0007669"/>
    <property type="project" value="TreeGrafter"/>
</dbReference>
<evidence type="ECO:0000256" key="3">
    <source>
        <dbReference type="ARBA" id="ARBA00023295"/>
    </source>
</evidence>
<dbReference type="InterPro" id="IPR002241">
    <property type="entry name" value="Glyco_hydro_27"/>
</dbReference>
<dbReference type="InterPro" id="IPR017853">
    <property type="entry name" value="GH"/>
</dbReference>
<dbReference type="InterPro" id="IPR013780">
    <property type="entry name" value="Glyco_hydro_b"/>
</dbReference>
<dbReference type="OrthoDB" id="5795902at2759"/>